<feature type="domain" description="HTH psq-type" evidence="2">
    <location>
        <begin position="23"/>
        <end position="69"/>
    </location>
</feature>
<evidence type="ECO:0000313" key="3">
    <source>
        <dbReference type="EMBL" id="KAH8022600.1"/>
    </source>
</evidence>
<dbReference type="Pfam" id="PF04218">
    <property type="entry name" value="CENP-B_N"/>
    <property type="match status" value="1"/>
</dbReference>
<organism evidence="3 4">
    <name type="scientific">Rhipicephalus microplus</name>
    <name type="common">Cattle tick</name>
    <name type="synonym">Boophilus microplus</name>
    <dbReference type="NCBI Taxonomy" id="6941"/>
    <lineage>
        <taxon>Eukaryota</taxon>
        <taxon>Metazoa</taxon>
        <taxon>Ecdysozoa</taxon>
        <taxon>Arthropoda</taxon>
        <taxon>Chelicerata</taxon>
        <taxon>Arachnida</taxon>
        <taxon>Acari</taxon>
        <taxon>Parasitiformes</taxon>
        <taxon>Ixodida</taxon>
        <taxon>Ixodoidea</taxon>
        <taxon>Ixodidae</taxon>
        <taxon>Rhipicephalinae</taxon>
        <taxon>Rhipicephalus</taxon>
        <taxon>Boophilus</taxon>
    </lineage>
</organism>
<dbReference type="SUPFAM" id="SSF46689">
    <property type="entry name" value="Homeodomain-like"/>
    <property type="match status" value="1"/>
</dbReference>
<dbReference type="GO" id="GO:0005634">
    <property type="term" value="C:nucleus"/>
    <property type="evidence" value="ECO:0007669"/>
    <property type="project" value="UniProtKB-SubCell"/>
</dbReference>
<evidence type="ECO:0000256" key="1">
    <source>
        <dbReference type="ARBA" id="ARBA00004123"/>
    </source>
</evidence>
<evidence type="ECO:0000259" key="2">
    <source>
        <dbReference type="Pfam" id="PF04218"/>
    </source>
</evidence>
<dbReference type="AlphaFoldDB" id="A0A9J6DL78"/>
<dbReference type="VEuPathDB" id="VectorBase:LOC119163388"/>
<dbReference type="GO" id="GO:0003677">
    <property type="term" value="F:DNA binding"/>
    <property type="evidence" value="ECO:0007669"/>
    <property type="project" value="InterPro"/>
</dbReference>
<reference evidence="3" key="1">
    <citation type="journal article" date="2020" name="Cell">
        <title>Large-Scale Comparative Analyses of Tick Genomes Elucidate Their Genetic Diversity and Vector Capacities.</title>
        <authorList>
            <consortium name="Tick Genome and Microbiome Consortium (TIGMIC)"/>
            <person name="Jia N."/>
            <person name="Wang J."/>
            <person name="Shi W."/>
            <person name="Du L."/>
            <person name="Sun Y."/>
            <person name="Zhan W."/>
            <person name="Jiang J.F."/>
            <person name="Wang Q."/>
            <person name="Zhang B."/>
            <person name="Ji P."/>
            <person name="Bell-Sakyi L."/>
            <person name="Cui X.M."/>
            <person name="Yuan T.T."/>
            <person name="Jiang B.G."/>
            <person name="Yang W.F."/>
            <person name="Lam T.T."/>
            <person name="Chang Q.C."/>
            <person name="Ding S.J."/>
            <person name="Wang X.J."/>
            <person name="Zhu J.G."/>
            <person name="Ruan X.D."/>
            <person name="Zhao L."/>
            <person name="Wei J.T."/>
            <person name="Ye R.Z."/>
            <person name="Que T.C."/>
            <person name="Du C.H."/>
            <person name="Zhou Y.H."/>
            <person name="Cheng J.X."/>
            <person name="Dai P.F."/>
            <person name="Guo W.B."/>
            <person name="Han X.H."/>
            <person name="Huang E.J."/>
            <person name="Li L.F."/>
            <person name="Wei W."/>
            <person name="Gao Y.C."/>
            <person name="Liu J.Z."/>
            <person name="Shao H.Z."/>
            <person name="Wang X."/>
            <person name="Wang C.C."/>
            <person name="Yang T.C."/>
            <person name="Huo Q.B."/>
            <person name="Li W."/>
            <person name="Chen H.Y."/>
            <person name="Chen S.E."/>
            <person name="Zhou L.G."/>
            <person name="Ni X.B."/>
            <person name="Tian J.H."/>
            <person name="Sheng Y."/>
            <person name="Liu T."/>
            <person name="Pan Y.S."/>
            <person name="Xia L.Y."/>
            <person name="Li J."/>
            <person name="Zhao F."/>
            <person name="Cao W.C."/>
        </authorList>
    </citation>
    <scope>NUCLEOTIDE SEQUENCE</scope>
    <source>
        <strain evidence="3">Rmic-2018</strain>
    </source>
</reference>
<proteinExistence type="predicted"/>
<protein>
    <recommendedName>
        <fullName evidence="2">HTH psq-type domain-containing protein</fullName>
    </recommendedName>
</protein>
<comment type="subcellular location">
    <subcellularLocation>
        <location evidence="1">Nucleus</location>
    </subcellularLocation>
</comment>
<dbReference type="EMBL" id="JABSTU010000008">
    <property type="protein sequence ID" value="KAH8022600.1"/>
    <property type="molecule type" value="Genomic_DNA"/>
</dbReference>
<name>A0A9J6DL78_RHIMP</name>
<dbReference type="Gene3D" id="1.10.10.60">
    <property type="entry name" value="Homeodomain-like"/>
    <property type="match status" value="1"/>
</dbReference>
<gene>
    <name evidence="3" type="ORF">HPB51_000900</name>
</gene>
<comment type="caution">
    <text evidence="3">The sequence shown here is derived from an EMBL/GenBank/DDBJ whole genome shotgun (WGS) entry which is preliminary data.</text>
</comment>
<evidence type="ECO:0000313" key="4">
    <source>
        <dbReference type="Proteomes" id="UP000821866"/>
    </source>
</evidence>
<keyword evidence="4" id="KW-1185">Reference proteome</keyword>
<sequence>MAPTPPVSAPLGVKKRSQRGSYKTLTMVKKAEIIRQVEGGRPQSEVAREFSIFKQTVSDYLKQKANPRFMTGIEEDSATGQYPTVESPPTAAADILDDLRASGVDVGASTYEEFANFDSAVLPCAELDDDEIVRQVCEPALAGSDSDNDALTAPQPSNGDLAQAISMLLSVYSNGQTLSEVQADVVALKRVCVQTHIDSFFR</sequence>
<accession>A0A9J6DL78</accession>
<dbReference type="InterPro" id="IPR009057">
    <property type="entry name" value="Homeodomain-like_sf"/>
</dbReference>
<dbReference type="InterPro" id="IPR007889">
    <property type="entry name" value="HTH_Psq"/>
</dbReference>
<reference evidence="3" key="2">
    <citation type="submission" date="2021-09" db="EMBL/GenBank/DDBJ databases">
        <authorList>
            <person name="Jia N."/>
            <person name="Wang J."/>
            <person name="Shi W."/>
            <person name="Du L."/>
            <person name="Sun Y."/>
            <person name="Zhan W."/>
            <person name="Jiang J."/>
            <person name="Wang Q."/>
            <person name="Zhang B."/>
            <person name="Ji P."/>
            <person name="Sakyi L.B."/>
            <person name="Cui X."/>
            <person name="Yuan T."/>
            <person name="Jiang B."/>
            <person name="Yang W."/>
            <person name="Lam T.T.-Y."/>
            <person name="Chang Q."/>
            <person name="Ding S."/>
            <person name="Wang X."/>
            <person name="Zhu J."/>
            <person name="Ruan X."/>
            <person name="Zhao L."/>
            <person name="Wei J."/>
            <person name="Que T."/>
            <person name="Du C."/>
            <person name="Cheng J."/>
            <person name="Dai P."/>
            <person name="Han X."/>
            <person name="Huang E."/>
            <person name="Gao Y."/>
            <person name="Liu J."/>
            <person name="Shao H."/>
            <person name="Ye R."/>
            <person name="Li L."/>
            <person name="Wei W."/>
            <person name="Wang X."/>
            <person name="Wang C."/>
            <person name="Huo Q."/>
            <person name="Li W."/>
            <person name="Guo W."/>
            <person name="Chen H."/>
            <person name="Chen S."/>
            <person name="Zhou L."/>
            <person name="Zhou L."/>
            <person name="Ni X."/>
            <person name="Tian J."/>
            <person name="Zhou Y."/>
            <person name="Sheng Y."/>
            <person name="Liu T."/>
            <person name="Pan Y."/>
            <person name="Xia L."/>
            <person name="Li J."/>
            <person name="Zhao F."/>
            <person name="Cao W."/>
        </authorList>
    </citation>
    <scope>NUCLEOTIDE SEQUENCE</scope>
    <source>
        <strain evidence="3">Rmic-2018</strain>
        <tissue evidence="3">Larvae</tissue>
    </source>
</reference>
<dbReference type="Proteomes" id="UP000821866">
    <property type="component" value="Chromosome 6"/>
</dbReference>